<evidence type="ECO:0000256" key="9">
    <source>
        <dbReference type="ARBA" id="ARBA00038172"/>
    </source>
</evidence>
<name>A0AAW1N0L2_POPJA</name>
<dbReference type="GO" id="GO:0031902">
    <property type="term" value="C:late endosome membrane"/>
    <property type="evidence" value="ECO:0007669"/>
    <property type="project" value="TreeGrafter"/>
</dbReference>
<comment type="function">
    <text evidence="7 10">Involved in transport of proteins from the cis/medial-Golgi to the trans-Golgi network.</text>
</comment>
<evidence type="ECO:0000256" key="4">
    <source>
        <dbReference type="ARBA" id="ARBA00022989"/>
    </source>
</evidence>
<dbReference type="PANTHER" id="PTHR21230">
    <property type="entry name" value="VESICLE TRANSPORT V-SNARE PROTEIN VTI1-RELATED"/>
    <property type="match status" value="1"/>
</dbReference>
<keyword evidence="5" id="KW-0333">Golgi apparatus</keyword>
<dbReference type="SUPFAM" id="SSF58038">
    <property type="entry name" value="SNARE fusion complex"/>
    <property type="match status" value="1"/>
</dbReference>
<comment type="similarity">
    <text evidence="9 10">Belongs to the GOSR2 family.</text>
</comment>
<dbReference type="GO" id="GO:0005484">
    <property type="term" value="F:SNAP receptor activity"/>
    <property type="evidence" value="ECO:0007669"/>
    <property type="project" value="InterPro"/>
</dbReference>
<evidence type="ECO:0000256" key="10">
    <source>
        <dbReference type="PIRNR" id="PIRNR028865"/>
    </source>
</evidence>
<evidence type="ECO:0000313" key="13">
    <source>
        <dbReference type="Proteomes" id="UP001458880"/>
    </source>
</evidence>
<evidence type="ECO:0000256" key="5">
    <source>
        <dbReference type="ARBA" id="ARBA00023034"/>
    </source>
</evidence>
<dbReference type="GO" id="GO:0000149">
    <property type="term" value="F:SNARE binding"/>
    <property type="evidence" value="ECO:0007669"/>
    <property type="project" value="TreeGrafter"/>
</dbReference>
<evidence type="ECO:0000256" key="1">
    <source>
        <dbReference type="ARBA" id="ARBA00022448"/>
    </source>
</evidence>
<evidence type="ECO:0000256" key="8">
    <source>
        <dbReference type="ARBA" id="ARBA00037862"/>
    </source>
</evidence>
<reference evidence="12 13" key="1">
    <citation type="journal article" date="2024" name="BMC Genomics">
        <title>De novo assembly and annotation of Popillia japonica's genome with initial clues to its potential as an invasive pest.</title>
        <authorList>
            <person name="Cucini C."/>
            <person name="Boschi S."/>
            <person name="Funari R."/>
            <person name="Cardaioli E."/>
            <person name="Iannotti N."/>
            <person name="Marturano G."/>
            <person name="Paoli F."/>
            <person name="Bruttini M."/>
            <person name="Carapelli A."/>
            <person name="Frati F."/>
            <person name="Nardi F."/>
        </authorList>
    </citation>
    <scope>NUCLEOTIDE SEQUENCE [LARGE SCALE GENOMIC DNA]</scope>
    <source>
        <strain evidence="12">DMR45628</strain>
    </source>
</reference>
<evidence type="ECO:0000256" key="2">
    <source>
        <dbReference type="ARBA" id="ARBA00022692"/>
    </source>
</evidence>
<organism evidence="12 13">
    <name type="scientific">Popillia japonica</name>
    <name type="common">Japanese beetle</name>
    <dbReference type="NCBI Taxonomy" id="7064"/>
    <lineage>
        <taxon>Eukaryota</taxon>
        <taxon>Metazoa</taxon>
        <taxon>Ecdysozoa</taxon>
        <taxon>Arthropoda</taxon>
        <taxon>Hexapoda</taxon>
        <taxon>Insecta</taxon>
        <taxon>Pterygota</taxon>
        <taxon>Neoptera</taxon>
        <taxon>Endopterygota</taxon>
        <taxon>Coleoptera</taxon>
        <taxon>Polyphaga</taxon>
        <taxon>Scarabaeiformia</taxon>
        <taxon>Scarabaeidae</taxon>
        <taxon>Rutelinae</taxon>
        <taxon>Popillia</taxon>
    </lineage>
</organism>
<proteinExistence type="inferred from homology"/>
<dbReference type="PIRSF" id="PIRSF028865">
    <property type="entry name" value="Membrin-2"/>
    <property type="match status" value="1"/>
</dbReference>
<dbReference type="CDD" id="cd15863">
    <property type="entry name" value="SNARE_GS27"/>
    <property type="match status" value="1"/>
</dbReference>
<keyword evidence="1 10" id="KW-0813">Transport</keyword>
<dbReference type="GO" id="GO:0006906">
    <property type="term" value="P:vesicle fusion"/>
    <property type="evidence" value="ECO:0007669"/>
    <property type="project" value="TreeGrafter"/>
</dbReference>
<dbReference type="Gene3D" id="1.20.5.110">
    <property type="match status" value="1"/>
</dbReference>
<dbReference type="GO" id="GO:0005794">
    <property type="term" value="C:Golgi apparatus"/>
    <property type="evidence" value="ECO:0007669"/>
    <property type="project" value="UniProtKB-SubCell"/>
</dbReference>
<accession>A0AAW1N0L2</accession>
<evidence type="ECO:0000256" key="11">
    <source>
        <dbReference type="SAM" id="Phobius"/>
    </source>
</evidence>
<protein>
    <recommendedName>
        <fullName evidence="14">Golgi SNAP receptor complex member 2</fullName>
    </recommendedName>
</protein>
<keyword evidence="2 11" id="KW-0812">Transmembrane</keyword>
<gene>
    <name evidence="12" type="ORF">QE152_g4522</name>
</gene>
<evidence type="ECO:0000256" key="6">
    <source>
        <dbReference type="ARBA" id="ARBA00023136"/>
    </source>
</evidence>
<keyword evidence="4 11" id="KW-1133">Transmembrane helix</keyword>
<keyword evidence="3 10" id="KW-0653">Protein transport</keyword>
<dbReference type="AlphaFoldDB" id="A0AAW1N0L2"/>
<comment type="subcellular location">
    <subcellularLocation>
        <location evidence="8">Golgi apparatus</location>
        <location evidence="8">cis-Golgi network membrane</location>
        <topology evidence="8">Single-pass type IV membrane protein</topology>
    </subcellularLocation>
</comment>
<dbReference type="GO" id="GO:0005789">
    <property type="term" value="C:endoplasmic reticulum membrane"/>
    <property type="evidence" value="ECO:0007669"/>
    <property type="project" value="TreeGrafter"/>
</dbReference>
<dbReference type="InterPro" id="IPR027027">
    <property type="entry name" value="GOSR2/Membrin/Bos1"/>
</dbReference>
<comment type="caution">
    <text evidence="12">The sequence shown here is derived from an EMBL/GenBank/DDBJ whole genome shotgun (WGS) entry which is preliminary data.</text>
</comment>
<sequence length="220" mass="25567">MDALYHQTNSLIQQTQERFKVLRSAPNVEEIEQQIQDEINLINSNCEKLDLMVSKVQIAQRPYAKMRCDQLKYDNKHLQAALFSEQQKRKRQEIARLEREQLLNRRLYSPSSRNVKDKKLHDATTLDIDYAMQHSDAMHRVHQGVDEMLSTGTNALESLRSQRFTLKGAHRRIVDMANTLGLSTHTMRLIDRRVAQDKIILFGGMLVTLIVIVLVIVYLL</sequence>
<keyword evidence="13" id="KW-1185">Reference proteome</keyword>
<dbReference type="GO" id="GO:0012507">
    <property type="term" value="C:ER to Golgi transport vesicle membrane"/>
    <property type="evidence" value="ECO:0007669"/>
    <property type="project" value="TreeGrafter"/>
</dbReference>
<evidence type="ECO:0008006" key="14">
    <source>
        <dbReference type="Google" id="ProtNLM"/>
    </source>
</evidence>
<evidence type="ECO:0000256" key="7">
    <source>
        <dbReference type="ARBA" id="ARBA00037078"/>
    </source>
</evidence>
<dbReference type="EMBL" id="JASPKY010000023">
    <property type="protein sequence ID" value="KAK9752123.1"/>
    <property type="molecule type" value="Genomic_DNA"/>
</dbReference>
<dbReference type="GO" id="GO:0015031">
    <property type="term" value="P:protein transport"/>
    <property type="evidence" value="ECO:0007669"/>
    <property type="project" value="UniProtKB-KW"/>
</dbReference>
<keyword evidence="6 10" id="KW-0472">Membrane</keyword>
<evidence type="ECO:0000313" key="12">
    <source>
        <dbReference type="EMBL" id="KAK9752123.1"/>
    </source>
</evidence>
<evidence type="ECO:0000256" key="3">
    <source>
        <dbReference type="ARBA" id="ARBA00022927"/>
    </source>
</evidence>
<dbReference type="Pfam" id="PF12352">
    <property type="entry name" value="V-SNARE_C"/>
    <property type="match status" value="1"/>
</dbReference>
<dbReference type="PANTHER" id="PTHR21230:SF1">
    <property type="entry name" value="GOLGI SNAP RECEPTOR COMPLEX MEMBER 2"/>
    <property type="match status" value="1"/>
</dbReference>
<dbReference type="Proteomes" id="UP001458880">
    <property type="component" value="Unassembled WGS sequence"/>
</dbReference>
<feature type="transmembrane region" description="Helical" evidence="11">
    <location>
        <begin position="199"/>
        <end position="219"/>
    </location>
</feature>
<dbReference type="GO" id="GO:0031201">
    <property type="term" value="C:SNARE complex"/>
    <property type="evidence" value="ECO:0007669"/>
    <property type="project" value="TreeGrafter"/>
</dbReference>